<keyword evidence="5" id="KW-1185">Reference proteome</keyword>
<name>A0A0D2PCQ9_HYPSF</name>
<dbReference type="Pfam" id="PF04194">
    <property type="entry name" value="PDCD2_C"/>
    <property type="match status" value="1"/>
</dbReference>
<dbReference type="OMA" id="HQVIRYS"/>
<evidence type="ECO:0000313" key="4">
    <source>
        <dbReference type="EMBL" id="KJA18055.1"/>
    </source>
</evidence>
<feature type="domain" description="Programmed cell death protein 2 C-terminal" evidence="3">
    <location>
        <begin position="290"/>
        <end position="453"/>
    </location>
</feature>
<dbReference type="GO" id="GO:0005737">
    <property type="term" value="C:cytoplasm"/>
    <property type="evidence" value="ECO:0007669"/>
    <property type="project" value="InterPro"/>
</dbReference>
<protein>
    <recommendedName>
        <fullName evidence="3">Programmed cell death protein 2 C-terminal domain-containing protein</fullName>
    </recommendedName>
</protein>
<evidence type="ECO:0000256" key="1">
    <source>
        <dbReference type="SAM" id="Coils"/>
    </source>
</evidence>
<dbReference type="STRING" id="945553.A0A0D2PCQ9"/>
<dbReference type="GO" id="GO:0030490">
    <property type="term" value="P:maturation of SSU-rRNA"/>
    <property type="evidence" value="ECO:0007669"/>
    <property type="project" value="TreeGrafter"/>
</dbReference>
<accession>A0A0D2PCQ9</accession>
<dbReference type="EMBL" id="KN817594">
    <property type="protein sequence ID" value="KJA18055.1"/>
    <property type="molecule type" value="Genomic_DNA"/>
</dbReference>
<evidence type="ECO:0000259" key="3">
    <source>
        <dbReference type="Pfam" id="PF04194"/>
    </source>
</evidence>
<dbReference type="OrthoDB" id="443682at2759"/>
<feature type="region of interest" description="Disordered" evidence="2">
    <location>
        <begin position="245"/>
        <end position="272"/>
    </location>
</feature>
<feature type="coiled-coil region" evidence="1">
    <location>
        <begin position="125"/>
        <end position="154"/>
    </location>
</feature>
<dbReference type="AlphaFoldDB" id="A0A0D2PCQ9"/>
<proteinExistence type="predicted"/>
<evidence type="ECO:0000256" key="2">
    <source>
        <dbReference type="SAM" id="MobiDB-lite"/>
    </source>
</evidence>
<keyword evidence="1" id="KW-0175">Coiled coil</keyword>
<dbReference type="InterPro" id="IPR007320">
    <property type="entry name" value="PDCD2_C"/>
</dbReference>
<sequence length="455" mass="50940">MPHSDEDWSDSDEEILSQVETSVLLGVPDGTIDDEADRVDGAVSRIGGLPALLPSREPPISSSHCKSCSQPMELLVQIWCPFEDSPMDRALYVWGCARSGCQGKTGSVRAWRGIRINEKYAQKLARKRQRQLDLAREKAKAEESKARLETQQKNIVGGNPFAMKGKGATNAPIFGLGAQIFGAPPSAVEIQSEEMTKKLPIEESQDDADDSDTEDELLTALAATSISESAWKSAPSYPPLFLSTESEYIPPPPKPKIPKGVQVEGLDDDDKKDKDISWAKETYEDSLEVDQVFERFMNRVKHEGEQCVRYELNGTPLPYARDATFDLLWPAPPQEPLPVTKPDFKVVRQQKRVYDASAVPRCPICNSARVFECQLMPNLINVLRPADEGKGKKLTDEERRKDLEKALKGEDKDAKRGMDWGTCMIFSCEKDCCREGGKETKEAWREEVVYIQWDV</sequence>
<reference evidence="5" key="1">
    <citation type="submission" date="2014-04" db="EMBL/GenBank/DDBJ databases">
        <title>Evolutionary Origins and Diversification of the Mycorrhizal Mutualists.</title>
        <authorList>
            <consortium name="DOE Joint Genome Institute"/>
            <consortium name="Mycorrhizal Genomics Consortium"/>
            <person name="Kohler A."/>
            <person name="Kuo A."/>
            <person name="Nagy L.G."/>
            <person name="Floudas D."/>
            <person name="Copeland A."/>
            <person name="Barry K.W."/>
            <person name="Cichocki N."/>
            <person name="Veneault-Fourrey C."/>
            <person name="LaButti K."/>
            <person name="Lindquist E.A."/>
            <person name="Lipzen A."/>
            <person name="Lundell T."/>
            <person name="Morin E."/>
            <person name="Murat C."/>
            <person name="Riley R."/>
            <person name="Ohm R."/>
            <person name="Sun H."/>
            <person name="Tunlid A."/>
            <person name="Henrissat B."/>
            <person name="Grigoriev I.V."/>
            <person name="Hibbett D.S."/>
            <person name="Martin F."/>
        </authorList>
    </citation>
    <scope>NUCLEOTIDE SEQUENCE [LARGE SCALE GENOMIC DNA]</scope>
    <source>
        <strain evidence="5">FD-334 SS-4</strain>
    </source>
</reference>
<gene>
    <name evidence="4" type="ORF">HYPSUDRAFT_45636</name>
</gene>
<dbReference type="Proteomes" id="UP000054270">
    <property type="component" value="Unassembled WGS sequence"/>
</dbReference>
<dbReference type="PANTHER" id="PTHR47524">
    <property type="entry name" value="20S RRNA ACCUMULATION PROTEIN 4"/>
    <property type="match status" value="1"/>
</dbReference>
<dbReference type="PANTHER" id="PTHR47524:SF1">
    <property type="entry name" value="20S RRNA ACCUMULATION PROTEIN 4"/>
    <property type="match status" value="1"/>
</dbReference>
<evidence type="ECO:0000313" key="5">
    <source>
        <dbReference type="Proteomes" id="UP000054270"/>
    </source>
</evidence>
<organism evidence="4 5">
    <name type="scientific">Hypholoma sublateritium (strain FD-334 SS-4)</name>
    <dbReference type="NCBI Taxonomy" id="945553"/>
    <lineage>
        <taxon>Eukaryota</taxon>
        <taxon>Fungi</taxon>
        <taxon>Dikarya</taxon>
        <taxon>Basidiomycota</taxon>
        <taxon>Agaricomycotina</taxon>
        <taxon>Agaricomycetes</taxon>
        <taxon>Agaricomycetidae</taxon>
        <taxon>Agaricales</taxon>
        <taxon>Agaricineae</taxon>
        <taxon>Strophariaceae</taxon>
        <taxon>Hypholoma</taxon>
    </lineage>
</organism>